<dbReference type="Gene3D" id="3.30.565.10">
    <property type="entry name" value="Histidine kinase-like ATPase, C-terminal domain"/>
    <property type="match status" value="1"/>
</dbReference>
<dbReference type="PROSITE" id="PS00058">
    <property type="entry name" value="DNA_MISMATCH_REPAIR_1"/>
    <property type="match status" value="1"/>
</dbReference>
<dbReference type="GO" id="GO:0016887">
    <property type="term" value="F:ATP hydrolysis activity"/>
    <property type="evidence" value="ECO:0007669"/>
    <property type="project" value="InterPro"/>
</dbReference>
<proteinExistence type="inferred from homology"/>
<dbReference type="EMBL" id="HG805937">
    <property type="protein sequence ID" value="CDW55120.1"/>
    <property type="molecule type" value="Genomic_DNA"/>
</dbReference>
<organism evidence="2 3">
    <name type="scientific">Trichuris trichiura</name>
    <name type="common">Whipworm</name>
    <name type="synonym">Trichocephalus trichiurus</name>
    <dbReference type="NCBI Taxonomy" id="36087"/>
    <lineage>
        <taxon>Eukaryota</taxon>
        <taxon>Metazoa</taxon>
        <taxon>Ecdysozoa</taxon>
        <taxon>Nematoda</taxon>
        <taxon>Enoplea</taxon>
        <taxon>Dorylaimia</taxon>
        <taxon>Trichinellida</taxon>
        <taxon>Trichuridae</taxon>
        <taxon>Trichuris</taxon>
    </lineage>
</organism>
<dbReference type="InterPro" id="IPR038973">
    <property type="entry name" value="MutL/Mlh/Pms-like"/>
</dbReference>
<dbReference type="SUPFAM" id="SSF55874">
    <property type="entry name" value="ATPase domain of HSP90 chaperone/DNA topoisomerase II/histidine kinase"/>
    <property type="match status" value="1"/>
</dbReference>
<dbReference type="GO" id="GO:0140664">
    <property type="term" value="F:ATP-dependent DNA damage sensor activity"/>
    <property type="evidence" value="ECO:0007669"/>
    <property type="project" value="InterPro"/>
</dbReference>
<dbReference type="AlphaFoldDB" id="A0A077Z8W0"/>
<reference evidence="2" key="1">
    <citation type="submission" date="2014-01" db="EMBL/GenBank/DDBJ databases">
        <authorList>
            <person name="Aslett M."/>
        </authorList>
    </citation>
    <scope>NUCLEOTIDE SEQUENCE</scope>
</reference>
<protein>
    <submittedName>
        <fullName evidence="2">DNA mismatch repair protein Mlh1</fullName>
    </submittedName>
</protein>
<dbReference type="NCBIfam" id="TIGR00585">
    <property type="entry name" value="mutl"/>
    <property type="match status" value="1"/>
</dbReference>
<comment type="similarity">
    <text evidence="1">Belongs to the DNA mismatch repair MutL/HexB family.</text>
</comment>
<dbReference type="GO" id="GO:0032389">
    <property type="term" value="C:MutLalpha complex"/>
    <property type="evidence" value="ECO:0007669"/>
    <property type="project" value="TreeGrafter"/>
</dbReference>
<evidence type="ECO:0000256" key="1">
    <source>
        <dbReference type="ARBA" id="ARBA00006082"/>
    </source>
</evidence>
<accession>A0A077Z8W0</accession>
<dbReference type="PANTHER" id="PTHR10073:SF12">
    <property type="entry name" value="DNA MISMATCH REPAIR PROTEIN MLH1"/>
    <property type="match status" value="1"/>
</dbReference>
<dbReference type="PANTHER" id="PTHR10073">
    <property type="entry name" value="DNA MISMATCH REPAIR PROTEIN MLH, PMS, MUTL"/>
    <property type="match status" value="1"/>
</dbReference>
<dbReference type="InterPro" id="IPR014762">
    <property type="entry name" value="DNA_mismatch_repair_CS"/>
</dbReference>
<gene>
    <name evidence="2" type="ORF">TTRE_0000339101</name>
</gene>
<dbReference type="GO" id="GO:0006298">
    <property type="term" value="P:mismatch repair"/>
    <property type="evidence" value="ECO:0007669"/>
    <property type="project" value="InterPro"/>
</dbReference>
<dbReference type="Proteomes" id="UP000030665">
    <property type="component" value="Unassembled WGS sequence"/>
</dbReference>
<dbReference type="Pfam" id="PF13589">
    <property type="entry name" value="HATPase_c_3"/>
    <property type="match status" value="1"/>
</dbReference>
<sequence>MSTSKIRPIVRLDKNVVDQIAAGEVIISPANAVKELMENSIDAGASQISVSITDSGLRQIKVQDNGCGIRCEDLPLSCERFATSKLRKFEDLLNICTLGFRGEALSSMSHAARLSIRSRTADSPIGYECHFTVIKAVFFLRFVLSKVEIL</sequence>
<evidence type="ECO:0000313" key="2">
    <source>
        <dbReference type="EMBL" id="CDW55120.1"/>
    </source>
</evidence>
<dbReference type="STRING" id="36087.A0A077Z8W0"/>
<dbReference type="InterPro" id="IPR036890">
    <property type="entry name" value="HATPase_C_sf"/>
</dbReference>
<dbReference type="GO" id="GO:0005524">
    <property type="term" value="F:ATP binding"/>
    <property type="evidence" value="ECO:0007669"/>
    <property type="project" value="InterPro"/>
</dbReference>
<evidence type="ECO:0000313" key="3">
    <source>
        <dbReference type="Proteomes" id="UP000030665"/>
    </source>
</evidence>
<dbReference type="GO" id="GO:0030983">
    <property type="term" value="F:mismatched DNA binding"/>
    <property type="evidence" value="ECO:0007669"/>
    <property type="project" value="InterPro"/>
</dbReference>
<dbReference type="OrthoDB" id="10263226at2759"/>
<keyword evidence="3" id="KW-1185">Reference proteome</keyword>
<reference evidence="2" key="2">
    <citation type="submission" date="2014-03" db="EMBL/GenBank/DDBJ databases">
        <title>The whipworm genome and dual-species transcriptomics of an intimate host-pathogen interaction.</title>
        <authorList>
            <person name="Foth B.J."/>
            <person name="Tsai I.J."/>
            <person name="Reid A.J."/>
            <person name="Bancroft A.J."/>
            <person name="Nichol S."/>
            <person name="Tracey A."/>
            <person name="Holroyd N."/>
            <person name="Cotton J.A."/>
            <person name="Stanley E.J."/>
            <person name="Zarowiecki M."/>
            <person name="Liu J.Z."/>
            <person name="Huckvale T."/>
            <person name="Cooper P.J."/>
            <person name="Grencis R.K."/>
            <person name="Berriman M."/>
        </authorList>
    </citation>
    <scope>NUCLEOTIDE SEQUENCE [LARGE SCALE GENOMIC DNA]</scope>
</reference>
<name>A0A077Z8W0_TRITR</name>
<dbReference type="InterPro" id="IPR002099">
    <property type="entry name" value="MutL/Mlh/PMS"/>
</dbReference>